<dbReference type="InterPro" id="IPR050490">
    <property type="entry name" value="Bact_solute-bd_prot1"/>
</dbReference>
<keyword evidence="4" id="KW-1185">Reference proteome</keyword>
<evidence type="ECO:0000313" key="3">
    <source>
        <dbReference type="EMBL" id="EGD49465.1"/>
    </source>
</evidence>
<dbReference type="PANTHER" id="PTHR43649">
    <property type="entry name" value="ARABINOSE-BINDING PROTEIN-RELATED"/>
    <property type="match status" value="1"/>
</dbReference>
<dbReference type="Gene3D" id="3.40.190.10">
    <property type="entry name" value="Periplasmic binding protein-like II"/>
    <property type="match status" value="2"/>
</dbReference>
<evidence type="ECO:0000256" key="2">
    <source>
        <dbReference type="SAM" id="SignalP"/>
    </source>
</evidence>
<dbReference type="OrthoDB" id="41208at2"/>
<reference evidence="3" key="1">
    <citation type="submission" date="2009-07" db="EMBL/GenBank/DDBJ databases">
        <authorList>
            <consortium name="US DOE Joint Genome Institute (JGI-PGF)"/>
            <person name="Lucas S."/>
            <person name="Copeland A."/>
            <person name="Lapidus A."/>
            <person name="Glavina del Rio T."/>
            <person name="Tice H."/>
            <person name="Bruce D."/>
            <person name="Goodwin L."/>
            <person name="Pitluck S."/>
            <person name="Larimer F."/>
            <person name="Land M.L."/>
            <person name="Mouttaki H."/>
            <person name="He Z."/>
            <person name="Zhou J."/>
            <person name="Hemme C.L."/>
        </authorList>
    </citation>
    <scope>NUCLEOTIDE SEQUENCE</scope>
    <source>
        <strain evidence="3">DSM 2782</strain>
    </source>
</reference>
<dbReference type="PROSITE" id="PS51257">
    <property type="entry name" value="PROKAR_LIPOPROTEIN"/>
    <property type="match status" value="1"/>
</dbReference>
<reference evidence="3" key="2">
    <citation type="submission" date="2011-01" db="EMBL/GenBank/DDBJ databases">
        <title>The Non-contiguous Finished genome of Clostridium papyrosolvens.</title>
        <authorList>
            <person name="Lucas S."/>
            <person name="Copeland A."/>
            <person name="Lapidus A."/>
            <person name="Cheng J.-F."/>
            <person name="Goodwin L."/>
            <person name="Pitluck S."/>
            <person name="Misra M."/>
            <person name="Chertkov O."/>
            <person name="Detter J.C."/>
            <person name="Han C."/>
            <person name="Tapia R."/>
            <person name="Land M."/>
            <person name="Hauser L."/>
            <person name="Kyrpides N."/>
            <person name="Ivanova N."/>
            <person name="Pagani I."/>
            <person name="Mouttaki H."/>
            <person name="He Z."/>
            <person name="Zhou J."/>
            <person name="Hemme C.L."/>
            <person name="Woyke T."/>
        </authorList>
    </citation>
    <scope>NUCLEOTIDE SEQUENCE [LARGE SCALE GENOMIC DNA]</scope>
    <source>
        <strain evidence="3">DSM 2782</strain>
    </source>
</reference>
<dbReference type="PANTHER" id="PTHR43649:SF14">
    <property type="entry name" value="BLR3389 PROTEIN"/>
    <property type="match status" value="1"/>
</dbReference>
<dbReference type="EMBL" id="ACXX02000001">
    <property type="protein sequence ID" value="EGD49465.1"/>
    <property type="molecule type" value="Genomic_DNA"/>
</dbReference>
<comment type="caution">
    <text evidence="3">The sequence shown here is derived from an EMBL/GenBank/DDBJ whole genome shotgun (WGS) entry which is preliminary data.</text>
</comment>
<accession>F1T7L7</accession>
<name>F1T7L7_9FIRM</name>
<dbReference type="SUPFAM" id="SSF53850">
    <property type="entry name" value="Periplasmic binding protein-like II"/>
    <property type="match status" value="1"/>
</dbReference>
<keyword evidence="2" id="KW-0732">Signal</keyword>
<evidence type="ECO:0000256" key="1">
    <source>
        <dbReference type="SAM" id="MobiDB-lite"/>
    </source>
</evidence>
<evidence type="ECO:0000313" key="4">
    <source>
        <dbReference type="Proteomes" id="UP000003860"/>
    </source>
</evidence>
<feature type="signal peptide" evidence="2">
    <location>
        <begin position="1"/>
        <end position="22"/>
    </location>
</feature>
<feature type="region of interest" description="Disordered" evidence="1">
    <location>
        <begin position="30"/>
        <end position="51"/>
    </location>
</feature>
<dbReference type="Pfam" id="PF01547">
    <property type="entry name" value="SBP_bac_1"/>
    <property type="match status" value="1"/>
</dbReference>
<dbReference type="AlphaFoldDB" id="F1T7L7"/>
<dbReference type="eggNOG" id="COG1653">
    <property type="taxonomic scope" value="Bacteria"/>
</dbReference>
<protein>
    <submittedName>
        <fullName evidence="3">Extracellular solute-binding protein family 1</fullName>
    </submittedName>
</protein>
<feature type="chain" id="PRO_5003271116" evidence="2">
    <location>
        <begin position="23"/>
        <end position="452"/>
    </location>
</feature>
<proteinExistence type="predicted"/>
<organism evidence="3 4">
    <name type="scientific">Ruminiclostridium papyrosolvens DSM 2782</name>
    <dbReference type="NCBI Taxonomy" id="588581"/>
    <lineage>
        <taxon>Bacteria</taxon>
        <taxon>Bacillati</taxon>
        <taxon>Bacillota</taxon>
        <taxon>Clostridia</taxon>
        <taxon>Eubacteriales</taxon>
        <taxon>Oscillospiraceae</taxon>
        <taxon>Ruminiclostridium</taxon>
    </lineage>
</organism>
<dbReference type="RefSeq" id="WP_004616175.1">
    <property type="nucleotide sequence ID" value="NZ_ACXX02000001.1"/>
</dbReference>
<dbReference type="InterPro" id="IPR006059">
    <property type="entry name" value="SBP"/>
</dbReference>
<sequence>MKKVIGKTLSAALALAMTVSLAACGSGNQSESSSSSAAAGSSSAAAPSTAASGDPVKLSLWHIQTTEPMTSNVKADIDRFTKENPKYSVDVQVMQNDAYKTKLKIALSSNTAPDIFFSWTGGSMNEYVDADKIVDLTPYMDKDNYKERFMDAGINQATYKDKIWGVPVENTAVAMFFYNKDLFAKYNLQVPKTIKELETVCDTLKKNKIIPFSLANKTQWTGSMYYMYLANRFGGADAFKNAAARTGSFEDESFKQAGATIQDWVKKDYFNKGFNGLDEDSGQSRTLLYTEKAAMTLMGSWFLSTAAGENKDFMKKVGSFPFPAAEGGKGEPNAVVGTVGDNFYHIAKTCKDPEGAFKAIQYMIDDKAVEKRIEAGRVPPVKGVKVSDPLLQNVLDAVQKAPSVQLWYDQYLSPELSDLHKSTTQALFGLSKTPDQVDKEMEAKAKELAAKK</sequence>
<dbReference type="Proteomes" id="UP000003860">
    <property type="component" value="Unassembled WGS sequence"/>
</dbReference>
<gene>
    <name evidence="3" type="ORF">Cpap_3900</name>
</gene>
<dbReference type="STRING" id="588581.Cpap_3900"/>